<evidence type="ECO:0000256" key="1">
    <source>
        <dbReference type="ARBA" id="ARBA00001965"/>
    </source>
</evidence>
<evidence type="ECO:0000256" key="5">
    <source>
        <dbReference type="ARBA" id="ARBA00023004"/>
    </source>
</evidence>
<dbReference type="Pfam" id="PF21349">
    <property type="entry name" value="RUBY_RBDX"/>
    <property type="match status" value="1"/>
</dbReference>
<comment type="caution">
    <text evidence="8">The sequence shown here is derived from an EMBL/GenBank/DDBJ whole genome shotgun (WGS) entry which is preliminary data.</text>
</comment>
<keyword evidence="5" id="KW-0408">Iron</keyword>
<accession>A0A9D1EMY6</accession>
<dbReference type="InterPro" id="IPR048574">
    <property type="entry name" value="RUBY_RBDX"/>
</dbReference>
<keyword evidence="2" id="KW-0813">Transport</keyword>
<protein>
    <submittedName>
        <fullName evidence="8">Rubredoxin</fullName>
    </submittedName>
</protein>
<dbReference type="Pfam" id="PF00301">
    <property type="entry name" value="Rubredoxin"/>
    <property type="match status" value="1"/>
</dbReference>
<dbReference type="InterPro" id="IPR024934">
    <property type="entry name" value="Rubredoxin-like_dom"/>
</dbReference>
<evidence type="ECO:0000256" key="6">
    <source>
        <dbReference type="SAM" id="MobiDB-lite"/>
    </source>
</evidence>
<evidence type="ECO:0000313" key="8">
    <source>
        <dbReference type="EMBL" id="HIS23887.1"/>
    </source>
</evidence>
<evidence type="ECO:0000256" key="4">
    <source>
        <dbReference type="ARBA" id="ARBA00022982"/>
    </source>
</evidence>
<dbReference type="PROSITE" id="PS50903">
    <property type="entry name" value="RUBREDOXIN_LIKE"/>
    <property type="match status" value="2"/>
</dbReference>
<reference evidence="8" key="1">
    <citation type="submission" date="2020-10" db="EMBL/GenBank/DDBJ databases">
        <authorList>
            <person name="Gilroy R."/>
        </authorList>
    </citation>
    <scope>NUCLEOTIDE SEQUENCE</scope>
    <source>
        <strain evidence="8">CHK157-1446</strain>
    </source>
</reference>
<dbReference type="CDD" id="cd00729">
    <property type="entry name" value="rubredoxin_SM"/>
    <property type="match status" value="1"/>
</dbReference>
<keyword evidence="4" id="KW-0249">Electron transport</keyword>
<evidence type="ECO:0000313" key="9">
    <source>
        <dbReference type="Proteomes" id="UP000823982"/>
    </source>
</evidence>
<dbReference type="InterPro" id="IPR018527">
    <property type="entry name" value="Rubredoxin_Fe_BS"/>
</dbReference>
<dbReference type="AlphaFoldDB" id="A0A9D1EMY6"/>
<comment type="cofactor">
    <cofactor evidence="1">
        <name>Fe(3+)</name>
        <dbReference type="ChEBI" id="CHEBI:29034"/>
    </cofactor>
</comment>
<feature type="domain" description="Rubredoxin-like" evidence="7">
    <location>
        <begin position="2"/>
        <end position="43"/>
    </location>
</feature>
<reference evidence="8" key="2">
    <citation type="journal article" date="2021" name="PeerJ">
        <title>Extensive microbial diversity within the chicken gut microbiome revealed by metagenomics and culture.</title>
        <authorList>
            <person name="Gilroy R."/>
            <person name="Ravi A."/>
            <person name="Getino M."/>
            <person name="Pursley I."/>
            <person name="Horton D.L."/>
            <person name="Alikhan N.F."/>
            <person name="Baker D."/>
            <person name="Gharbi K."/>
            <person name="Hall N."/>
            <person name="Watson M."/>
            <person name="Adriaenssens E.M."/>
            <person name="Foster-Nyarko E."/>
            <person name="Jarju S."/>
            <person name="Secka A."/>
            <person name="Antonio M."/>
            <person name="Oren A."/>
            <person name="Chaudhuri R.R."/>
            <person name="La Ragione R."/>
            <person name="Hildebrand F."/>
            <person name="Pallen M.J."/>
        </authorList>
    </citation>
    <scope>NUCLEOTIDE SEQUENCE</scope>
    <source>
        <strain evidence="8">CHK157-1446</strain>
    </source>
</reference>
<feature type="domain" description="Rubredoxin-like" evidence="7">
    <location>
        <begin position="187"/>
        <end position="221"/>
    </location>
</feature>
<dbReference type="PANTHER" id="PTHR48136">
    <property type="entry name" value="RUBREDOXIN-LIKE SUPERFAMILY PROTEIN"/>
    <property type="match status" value="1"/>
</dbReference>
<evidence type="ECO:0000256" key="2">
    <source>
        <dbReference type="ARBA" id="ARBA00022448"/>
    </source>
</evidence>
<dbReference type="PROSITE" id="PS00202">
    <property type="entry name" value="RUBREDOXIN"/>
    <property type="match status" value="1"/>
</dbReference>
<dbReference type="PANTHER" id="PTHR48136:SF1">
    <property type="entry name" value="RUBREDOXIN-LIKE SUPERFAMILY PROTEIN"/>
    <property type="match status" value="1"/>
</dbReference>
<sequence length="224" mass="24605">MKYVCSICGYVYDDEKEAIPFSELPASWCCPVCGAPKDVFVPAEPEKPKDTDNAGEPQKDVASASPEAAESGDDILGYTAVEMSAIMSNLARGCEKQYKSEESALFKELSEYFLKAAPKEQRPDAGKLSELLSADMTSIYPQISDAAKEQGDRGTQRVCVWGEKVTAVMRSLLERFRREGAGFISGKKVWVCSVCGFIYIGENPPSVCPVCKVPAWKFDVAERR</sequence>
<keyword evidence="3" id="KW-0479">Metal-binding</keyword>
<dbReference type="SUPFAM" id="SSF57802">
    <property type="entry name" value="Rubredoxin-like"/>
    <property type="match status" value="2"/>
</dbReference>
<gene>
    <name evidence="8" type="ORF">IAD01_00555</name>
</gene>
<proteinExistence type="predicted"/>
<dbReference type="GO" id="GO:0005506">
    <property type="term" value="F:iron ion binding"/>
    <property type="evidence" value="ECO:0007669"/>
    <property type="project" value="InterPro"/>
</dbReference>
<dbReference type="Gene3D" id="2.20.28.10">
    <property type="match status" value="2"/>
</dbReference>
<evidence type="ECO:0000256" key="3">
    <source>
        <dbReference type="ARBA" id="ARBA00022723"/>
    </source>
</evidence>
<dbReference type="EMBL" id="DVIR01000006">
    <property type="protein sequence ID" value="HIS23887.1"/>
    <property type="molecule type" value="Genomic_DNA"/>
</dbReference>
<dbReference type="InterPro" id="IPR024935">
    <property type="entry name" value="Rubredoxin_dom"/>
</dbReference>
<name>A0A9D1EMY6_9FIRM</name>
<evidence type="ECO:0000259" key="7">
    <source>
        <dbReference type="PROSITE" id="PS50903"/>
    </source>
</evidence>
<dbReference type="CDD" id="cd00730">
    <property type="entry name" value="rubredoxin"/>
    <property type="match status" value="1"/>
</dbReference>
<dbReference type="Proteomes" id="UP000823982">
    <property type="component" value="Unassembled WGS sequence"/>
</dbReference>
<feature type="region of interest" description="Disordered" evidence="6">
    <location>
        <begin position="41"/>
        <end position="70"/>
    </location>
</feature>
<organism evidence="8 9">
    <name type="scientific">Candidatus Faeciplasma gallinarum</name>
    <dbReference type="NCBI Taxonomy" id="2840799"/>
    <lineage>
        <taxon>Bacteria</taxon>
        <taxon>Bacillati</taxon>
        <taxon>Bacillota</taxon>
        <taxon>Clostridia</taxon>
        <taxon>Eubacteriales</taxon>
        <taxon>Oscillospiraceae</taxon>
        <taxon>Oscillospiraceae incertae sedis</taxon>
        <taxon>Candidatus Faeciplasma</taxon>
    </lineage>
</organism>